<dbReference type="PROSITE" id="PS50893">
    <property type="entry name" value="ABC_TRANSPORTER_2"/>
    <property type="match status" value="1"/>
</dbReference>
<dbReference type="Pfam" id="PF00005">
    <property type="entry name" value="ABC_tran"/>
    <property type="match status" value="1"/>
</dbReference>
<dbReference type="GO" id="GO:0016887">
    <property type="term" value="F:ATP hydrolysis activity"/>
    <property type="evidence" value="ECO:0007669"/>
    <property type="project" value="InterPro"/>
</dbReference>
<evidence type="ECO:0000256" key="3">
    <source>
        <dbReference type="ARBA" id="ARBA00022840"/>
    </source>
</evidence>
<keyword evidence="1" id="KW-0813">Transport</keyword>
<dbReference type="GO" id="GO:0005524">
    <property type="term" value="F:ATP binding"/>
    <property type="evidence" value="ECO:0007669"/>
    <property type="project" value="UniProtKB-KW"/>
</dbReference>
<dbReference type="InterPro" id="IPR050153">
    <property type="entry name" value="Metal_Ion_Import_ABC"/>
</dbReference>
<evidence type="ECO:0000313" key="5">
    <source>
        <dbReference type="EMBL" id="MDA3733806.1"/>
    </source>
</evidence>
<feature type="domain" description="ABC transporter" evidence="4">
    <location>
        <begin position="9"/>
        <end position="242"/>
    </location>
</feature>
<dbReference type="PANTHER" id="PTHR42734">
    <property type="entry name" value="METAL TRANSPORT SYSTEM ATP-BINDING PROTEIN TM_0124-RELATED"/>
    <property type="match status" value="1"/>
</dbReference>
<reference evidence="5" key="1">
    <citation type="journal article" date="2023" name="Int. J. Syst. Evol. Microbiol.">
        <title>&lt;i&gt;Holtiella tumoricola&lt;/i&gt; gen. nov. sp. nov., isolated from a human clinical sample.</title>
        <authorList>
            <person name="Allen-Vercoe E."/>
            <person name="Daigneault M.C."/>
            <person name="Vancuren S.J."/>
            <person name="Cochrane K."/>
            <person name="O'Neal L.L."/>
            <person name="Sankaranarayanan K."/>
            <person name="Lawson P.A."/>
        </authorList>
    </citation>
    <scope>NUCLEOTIDE SEQUENCE</scope>
    <source>
        <strain evidence="5">CC70A</strain>
    </source>
</reference>
<dbReference type="EMBL" id="JAQIFT010000068">
    <property type="protein sequence ID" value="MDA3733806.1"/>
    <property type="molecule type" value="Genomic_DNA"/>
</dbReference>
<dbReference type="PROSITE" id="PS00211">
    <property type="entry name" value="ABC_TRANSPORTER_1"/>
    <property type="match status" value="1"/>
</dbReference>
<name>A0AA42DRN3_9FIRM</name>
<evidence type="ECO:0000256" key="2">
    <source>
        <dbReference type="ARBA" id="ARBA00022741"/>
    </source>
</evidence>
<evidence type="ECO:0000259" key="4">
    <source>
        <dbReference type="PROSITE" id="PS50893"/>
    </source>
</evidence>
<accession>A0AA42DRN3</accession>
<dbReference type="PANTHER" id="PTHR42734:SF7">
    <property type="entry name" value="ATP-BINDING COMPONENT OF ABC TRANSPORTER-RELATED"/>
    <property type="match status" value="1"/>
</dbReference>
<sequence>MSECKFCCTEMKGVSVSKEGNSLLQDINVHFHCNEITAIVGPNGAGKTTLFRTLLGEMPYTGEIKHHMHEYEKRMHNPIIGYVPQHLNFDKTTPITTFDLFSACMQKRPIWTRMRTSLRKEVEKALAEVKLDYAIDRKIGMLSGGELQRVLLALALQPKPDLLLLDEPISGVDVNGQKLFYETVQELKHKYHMAIVLITHEIGQLELICDNAILLNKKILAMGDPLTVRQEAVRQKQFQVGGGLNGSTL</sequence>
<dbReference type="SMART" id="SM00382">
    <property type="entry name" value="AAA"/>
    <property type="match status" value="1"/>
</dbReference>
<keyword evidence="6" id="KW-1185">Reference proteome</keyword>
<dbReference type="InterPro" id="IPR003439">
    <property type="entry name" value="ABC_transporter-like_ATP-bd"/>
</dbReference>
<proteinExistence type="predicted"/>
<dbReference type="RefSeq" id="WP_271013514.1">
    <property type="nucleotide sequence ID" value="NZ_JAQIFT010000068.1"/>
</dbReference>
<dbReference type="InterPro" id="IPR027417">
    <property type="entry name" value="P-loop_NTPase"/>
</dbReference>
<dbReference type="InterPro" id="IPR017871">
    <property type="entry name" value="ABC_transporter-like_CS"/>
</dbReference>
<gene>
    <name evidence="5" type="ORF">PBV87_20240</name>
</gene>
<dbReference type="Proteomes" id="UP001169242">
    <property type="component" value="Unassembled WGS sequence"/>
</dbReference>
<dbReference type="Gene3D" id="3.40.50.300">
    <property type="entry name" value="P-loop containing nucleotide triphosphate hydrolases"/>
    <property type="match status" value="1"/>
</dbReference>
<keyword evidence="3 5" id="KW-0067">ATP-binding</keyword>
<evidence type="ECO:0000256" key="1">
    <source>
        <dbReference type="ARBA" id="ARBA00022448"/>
    </source>
</evidence>
<comment type="caution">
    <text evidence="5">The sequence shown here is derived from an EMBL/GenBank/DDBJ whole genome shotgun (WGS) entry which is preliminary data.</text>
</comment>
<dbReference type="SUPFAM" id="SSF52540">
    <property type="entry name" value="P-loop containing nucleoside triphosphate hydrolases"/>
    <property type="match status" value="1"/>
</dbReference>
<dbReference type="InterPro" id="IPR003593">
    <property type="entry name" value="AAA+_ATPase"/>
</dbReference>
<evidence type="ECO:0000313" key="6">
    <source>
        <dbReference type="Proteomes" id="UP001169242"/>
    </source>
</evidence>
<protein>
    <submittedName>
        <fullName evidence="5">Metal ABC transporter ATP-binding protein</fullName>
    </submittedName>
</protein>
<dbReference type="AlphaFoldDB" id="A0AA42DRN3"/>
<keyword evidence="2" id="KW-0547">Nucleotide-binding</keyword>
<organism evidence="5 6">
    <name type="scientific">Holtiella tumoricola</name>
    <dbReference type="NCBI Taxonomy" id="3018743"/>
    <lineage>
        <taxon>Bacteria</taxon>
        <taxon>Bacillati</taxon>
        <taxon>Bacillota</taxon>
        <taxon>Clostridia</taxon>
        <taxon>Lachnospirales</taxon>
        <taxon>Cellulosilyticaceae</taxon>
        <taxon>Holtiella</taxon>
    </lineage>
</organism>